<dbReference type="EMBL" id="CP000629">
    <property type="protein sequence ID" value="ACM29927.1"/>
    <property type="molecule type" value="Genomic_DNA"/>
</dbReference>
<evidence type="ECO:0000313" key="2">
    <source>
        <dbReference type="Proteomes" id="UP000001600"/>
    </source>
</evidence>
<protein>
    <submittedName>
        <fullName evidence="1">Uncharacterized protein</fullName>
    </submittedName>
</protein>
<sequence>MTALPLSIVIDAGRMTSRGNLLNNTNIAAALAVVKPHERNEAVNRPDKNWKPYPCLLTRKELEKLVAEQLG</sequence>
<accession>B9JJ35</accession>
<dbReference type="eggNOG" id="ENOG50312DH">
    <property type="taxonomic scope" value="Bacteria"/>
</dbReference>
<dbReference type="HOGENOM" id="CLU_202300_0_0_5"/>
<gene>
    <name evidence="1" type="ordered locus">Arad_8722</name>
</gene>
<dbReference type="STRING" id="311403.Arad_8722"/>
<dbReference type="Proteomes" id="UP000001600">
    <property type="component" value="Chromosome 2"/>
</dbReference>
<dbReference type="AlphaFoldDB" id="B9JJ35"/>
<evidence type="ECO:0000313" key="1">
    <source>
        <dbReference type="EMBL" id="ACM29927.1"/>
    </source>
</evidence>
<dbReference type="KEGG" id="ara:Arad_8722"/>
<organism evidence="1 2">
    <name type="scientific">Rhizobium rhizogenes (strain K84 / ATCC BAA-868)</name>
    <name type="common">Agrobacterium radiobacter</name>
    <dbReference type="NCBI Taxonomy" id="311403"/>
    <lineage>
        <taxon>Bacteria</taxon>
        <taxon>Pseudomonadati</taxon>
        <taxon>Pseudomonadota</taxon>
        <taxon>Alphaproteobacteria</taxon>
        <taxon>Hyphomicrobiales</taxon>
        <taxon>Rhizobiaceae</taxon>
        <taxon>Rhizobium/Agrobacterium group</taxon>
        <taxon>Rhizobium</taxon>
    </lineage>
</organism>
<proteinExistence type="predicted"/>
<reference evidence="1 2" key="1">
    <citation type="journal article" date="2009" name="J. Bacteriol.">
        <title>Genome sequences of three Agrobacterium biovars help elucidate the evolution of multichromosome genomes in bacteria.</title>
        <authorList>
            <person name="Slater S.C."/>
            <person name="Goldman B.S."/>
            <person name="Goodner B."/>
            <person name="Setubal J.C."/>
            <person name="Farrand S.K."/>
            <person name="Nester E.W."/>
            <person name="Burr T.J."/>
            <person name="Banta L."/>
            <person name="Dickerman A.W."/>
            <person name="Paulsen I."/>
            <person name="Otten L."/>
            <person name="Suen G."/>
            <person name="Welch R."/>
            <person name="Almeida N.F."/>
            <person name="Arnold F."/>
            <person name="Burton O.T."/>
            <person name="Du Z."/>
            <person name="Ewing A."/>
            <person name="Godsy E."/>
            <person name="Heisel S."/>
            <person name="Houmiel K.L."/>
            <person name="Jhaveri J."/>
            <person name="Lu J."/>
            <person name="Miller N.M."/>
            <person name="Norton S."/>
            <person name="Chen Q."/>
            <person name="Phoolcharoen W."/>
            <person name="Ohlin V."/>
            <person name="Ondrusek D."/>
            <person name="Pride N."/>
            <person name="Stricklin S.L."/>
            <person name="Sun J."/>
            <person name="Wheeler C."/>
            <person name="Wilson L."/>
            <person name="Zhu H."/>
            <person name="Wood D.W."/>
        </authorList>
    </citation>
    <scope>NUCLEOTIDE SEQUENCE [LARGE SCALE GENOMIC DNA]</scope>
    <source>
        <strain evidence="2">K84 / ATCC BAA-868</strain>
    </source>
</reference>
<name>B9JJ35_RHIR8</name>